<evidence type="ECO:0000313" key="3">
    <source>
        <dbReference type="Proteomes" id="UP000468388"/>
    </source>
</evidence>
<protein>
    <submittedName>
        <fullName evidence="2">AAA family ATPase</fullName>
    </submittedName>
</protein>
<dbReference type="Gene3D" id="3.40.50.300">
    <property type="entry name" value="P-loop containing nucleotide triphosphate hydrolases"/>
    <property type="match status" value="1"/>
</dbReference>
<dbReference type="AlphaFoldDB" id="A0A6N8JHV6"/>
<evidence type="ECO:0000313" key="2">
    <source>
        <dbReference type="EMBL" id="MVT44843.1"/>
    </source>
</evidence>
<gene>
    <name evidence="2" type="ORF">GO495_29900</name>
</gene>
<proteinExistence type="predicted"/>
<sequence length="349" mass="39695">MTKKISLFNHKGGVSKTTTTFNLGWMLAKKGYKVLLVDADPQCNLTGLILGYSGNDDFENFYTKSPEVNLKSALRPAYESLPKLIEAVEPVKVRKTKNLYLIPGHINLSEYEITLGIAQELSSSIQALKNIPGALSYFLEKEIEKFDFDYVLIDMNPSLGPLNQNILMTSDYFLVPTSPDYFSKMAIDSLNTVFPRWNKWSERAQTLTELEAASYPFPKGFPKFLGTIIQKYRPRKGQATEGFQAWIDRINNAVVNNFVPAMNKINMLLEKEKYESMGEEFMQSYCLVQIPDFNTLIATSQEHKTPVFDLKDDMFGHVGAVLKQDQKKRKEFLEIFSKLADAIISLTDE</sequence>
<dbReference type="Proteomes" id="UP000468388">
    <property type="component" value="Unassembled WGS sequence"/>
</dbReference>
<dbReference type="EMBL" id="WRXO01000013">
    <property type="protein sequence ID" value="MVT44843.1"/>
    <property type="molecule type" value="Genomic_DNA"/>
</dbReference>
<dbReference type="SUPFAM" id="SSF52540">
    <property type="entry name" value="P-loop containing nucleoside triphosphate hydrolases"/>
    <property type="match status" value="1"/>
</dbReference>
<accession>A0A6N8JHV6</accession>
<dbReference type="RefSeq" id="WP_157303631.1">
    <property type="nucleotide sequence ID" value="NZ_BAAAZB010000005.1"/>
</dbReference>
<name>A0A6N8JHV6_9BACT</name>
<dbReference type="InterPro" id="IPR027417">
    <property type="entry name" value="P-loop_NTPase"/>
</dbReference>
<feature type="domain" description="AAA" evidence="1">
    <location>
        <begin position="3"/>
        <end position="193"/>
    </location>
</feature>
<comment type="caution">
    <text evidence="2">The sequence shown here is derived from an EMBL/GenBank/DDBJ whole genome shotgun (WGS) entry which is preliminary data.</text>
</comment>
<evidence type="ECO:0000259" key="1">
    <source>
        <dbReference type="Pfam" id="PF13614"/>
    </source>
</evidence>
<dbReference type="PANTHER" id="PTHR13696:SF52">
    <property type="entry name" value="PARA FAMILY PROTEIN CT_582"/>
    <property type="match status" value="1"/>
</dbReference>
<dbReference type="InterPro" id="IPR050678">
    <property type="entry name" value="DNA_Partitioning_ATPase"/>
</dbReference>
<dbReference type="Pfam" id="PF13614">
    <property type="entry name" value="AAA_31"/>
    <property type="match status" value="1"/>
</dbReference>
<dbReference type="CDD" id="cd02042">
    <property type="entry name" value="ParAB_family"/>
    <property type="match status" value="1"/>
</dbReference>
<organism evidence="2 3">
    <name type="scientific">Chitinophaga oryziterrae</name>
    <dbReference type="NCBI Taxonomy" id="1031224"/>
    <lineage>
        <taxon>Bacteria</taxon>
        <taxon>Pseudomonadati</taxon>
        <taxon>Bacteroidota</taxon>
        <taxon>Chitinophagia</taxon>
        <taxon>Chitinophagales</taxon>
        <taxon>Chitinophagaceae</taxon>
        <taxon>Chitinophaga</taxon>
    </lineage>
</organism>
<dbReference type="PANTHER" id="PTHR13696">
    <property type="entry name" value="P-LOOP CONTAINING NUCLEOSIDE TRIPHOSPHATE HYDROLASE"/>
    <property type="match status" value="1"/>
</dbReference>
<dbReference type="InterPro" id="IPR025669">
    <property type="entry name" value="AAA_dom"/>
</dbReference>
<reference evidence="2 3" key="1">
    <citation type="submission" date="2019-12" db="EMBL/GenBank/DDBJ databases">
        <title>The draft genomic sequence of strain Chitinophaga oryziterrae JCM 16595.</title>
        <authorList>
            <person name="Zhang X."/>
        </authorList>
    </citation>
    <scope>NUCLEOTIDE SEQUENCE [LARGE SCALE GENOMIC DNA]</scope>
    <source>
        <strain evidence="2 3">JCM 16595</strain>
    </source>
</reference>
<keyword evidence="3" id="KW-1185">Reference proteome</keyword>
<dbReference type="OrthoDB" id="9815116at2"/>